<dbReference type="GO" id="GO:0003779">
    <property type="term" value="F:actin binding"/>
    <property type="evidence" value="ECO:0007669"/>
    <property type="project" value="UniProtKB-KW"/>
</dbReference>
<feature type="compositionally biased region" description="Basic and acidic residues" evidence="30">
    <location>
        <begin position="23"/>
        <end position="35"/>
    </location>
</feature>
<comment type="subunit">
    <text evidence="8">Component of the PAN1 actin cytoskeleton-regulatory complex.</text>
</comment>
<reference evidence="33 34" key="1">
    <citation type="submission" date="2019-07" db="EMBL/GenBank/DDBJ databases">
        <title>Venturia inaequalis Genome Resource.</title>
        <authorList>
            <person name="Lichtner F.J."/>
        </authorList>
    </citation>
    <scope>NUCLEOTIDE SEQUENCE [LARGE SCALE GENOMIC DNA]</scope>
    <source>
        <strain evidence="33 34">DMI_063113</strain>
    </source>
</reference>
<comment type="similarity">
    <text evidence="6 28">Belongs to the GPI inositol-deacylase family.</text>
</comment>
<comment type="similarity">
    <text evidence="7">Belongs to the END3 family.</text>
</comment>
<keyword evidence="22 28" id="KW-1133">Transmembrane helix</keyword>
<dbReference type="GO" id="GO:0030479">
    <property type="term" value="C:actin cortical patch"/>
    <property type="evidence" value="ECO:0007669"/>
    <property type="project" value="UniProtKB-SubCell"/>
</dbReference>
<evidence type="ECO:0000256" key="7">
    <source>
        <dbReference type="ARBA" id="ARBA00009909"/>
    </source>
</evidence>
<proteinExistence type="inferred from homology"/>
<keyword evidence="25" id="KW-0009">Actin-binding</keyword>
<keyword evidence="15" id="KW-0479">Metal-binding</keyword>
<dbReference type="Pfam" id="PF12761">
    <property type="entry name" value="End3"/>
    <property type="match status" value="1"/>
</dbReference>
<dbReference type="GO" id="GO:0050185">
    <property type="term" value="F:phosphatidylinositol deacylase activity"/>
    <property type="evidence" value="ECO:0007669"/>
    <property type="project" value="TreeGrafter"/>
</dbReference>
<feature type="transmembrane region" description="Helical" evidence="28">
    <location>
        <begin position="952"/>
        <end position="971"/>
    </location>
</feature>
<evidence type="ECO:0000256" key="19">
    <source>
        <dbReference type="ARBA" id="ARBA00022824"/>
    </source>
</evidence>
<evidence type="ECO:0000256" key="4">
    <source>
        <dbReference type="ARBA" id="ARBA00004413"/>
    </source>
</evidence>
<dbReference type="SMART" id="SM00027">
    <property type="entry name" value="EH"/>
    <property type="match status" value="2"/>
</dbReference>
<dbReference type="GO" id="GO:0006888">
    <property type="term" value="P:endoplasmic reticulum to Golgi vesicle-mediated transport"/>
    <property type="evidence" value="ECO:0007669"/>
    <property type="project" value="TreeGrafter"/>
</dbReference>
<dbReference type="InterPro" id="IPR000261">
    <property type="entry name" value="EH_dom"/>
</dbReference>
<evidence type="ECO:0000256" key="24">
    <source>
        <dbReference type="ARBA" id="ARBA00023136"/>
    </source>
</evidence>
<keyword evidence="26" id="KW-0206">Cytoskeleton</keyword>
<dbReference type="Gene3D" id="1.10.238.10">
    <property type="entry name" value="EF-hand"/>
    <property type="match status" value="2"/>
</dbReference>
<evidence type="ECO:0000256" key="9">
    <source>
        <dbReference type="ARBA" id="ARBA00015856"/>
    </source>
</evidence>
<dbReference type="Pfam" id="PF25140">
    <property type="entry name" value="PGAP1_TMD"/>
    <property type="match status" value="1"/>
</dbReference>
<dbReference type="InterPro" id="IPR018247">
    <property type="entry name" value="EF_Hand_1_Ca_BS"/>
</dbReference>
<dbReference type="GO" id="GO:0006505">
    <property type="term" value="P:GPI anchor metabolic process"/>
    <property type="evidence" value="ECO:0007669"/>
    <property type="project" value="TreeGrafter"/>
</dbReference>
<dbReference type="InterPro" id="IPR011992">
    <property type="entry name" value="EF-hand-dom_pair"/>
</dbReference>
<dbReference type="InterPro" id="IPR025604">
    <property type="entry name" value="End3"/>
</dbReference>
<dbReference type="Pfam" id="PF25141">
    <property type="entry name" value="PGAP1_2nd"/>
    <property type="match status" value="1"/>
</dbReference>
<dbReference type="PROSITE" id="PS50031">
    <property type="entry name" value="EH"/>
    <property type="match status" value="2"/>
</dbReference>
<dbReference type="InterPro" id="IPR056824">
    <property type="entry name" value="PGAP1_TMD"/>
</dbReference>
<evidence type="ECO:0000256" key="1">
    <source>
        <dbReference type="ARBA" id="ARBA00003496"/>
    </source>
</evidence>
<gene>
    <name evidence="33" type="ORF">EG327_004004</name>
</gene>
<evidence type="ECO:0000256" key="5">
    <source>
        <dbReference type="ARBA" id="ARBA00004477"/>
    </source>
</evidence>
<evidence type="ECO:0000256" key="30">
    <source>
        <dbReference type="SAM" id="MobiDB-lite"/>
    </source>
</evidence>
<evidence type="ECO:0000256" key="23">
    <source>
        <dbReference type="ARBA" id="ARBA00023054"/>
    </source>
</evidence>
<feature type="domain" description="EF-hand" evidence="32">
    <location>
        <begin position="1132"/>
        <end position="1167"/>
    </location>
</feature>
<evidence type="ECO:0000259" key="31">
    <source>
        <dbReference type="PROSITE" id="PS50031"/>
    </source>
</evidence>
<dbReference type="InterPro" id="IPR039529">
    <property type="entry name" value="PGAP1/BST1"/>
</dbReference>
<evidence type="ECO:0000256" key="29">
    <source>
        <dbReference type="SAM" id="Coils"/>
    </source>
</evidence>
<keyword evidence="10 28" id="KW-0813">Transport</keyword>
<feature type="transmembrane region" description="Helical" evidence="28">
    <location>
        <begin position="770"/>
        <end position="789"/>
    </location>
</feature>
<evidence type="ECO:0000256" key="15">
    <source>
        <dbReference type="ARBA" id="ARBA00022723"/>
    </source>
</evidence>
<keyword evidence="24 28" id="KW-0472">Membrane</keyword>
<evidence type="ECO:0000256" key="20">
    <source>
        <dbReference type="ARBA" id="ARBA00022837"/>
    </source>
</evidence>
<keyword evidence="21 28" id="KW-0653">Protein transport</keyword>
<dbReference type="GO" id="GO:0010008">
    <property type="term" value="C:endosome membrane"/>
    <property type="evidence" value="ECO:0007669"/>
    <property type="project" value="UniProtKB-SubCell"/>
</dbReference>
<evidence type="ECO:0000256" key="14">
    <source>
        <dbReference type="ARBA" id="ARBA00022692"/>
    </source>
</evidence>
<feature type="domain" description="EH" evidence="31">
    <location>
        <begin position="1229"/>
        <end position="1317"/>
    </location>
</feature>
<dbReference type="CDD" id="cd00052">
    <property type="entry name" value="EH"/>
    <property type="match status" value="1"/>
</dbReference>
<dbReference type="SUPFAM" id="SSF53474">
    <property type="entry name" value="alpha/beta-Hydrolases"/>
    <property type="match status" value="1"/>
</dbReference>
<keyword evidence="18 28" id="KW-0378">Hydrolase</keyword>
<dbReference type="EC" id="3.1.-.-" evidence="28"/>
<dbReference type="InterPro" id="IPR002048">
    <property type="entry name" value="EF_hand_dom"/>
</dbReference>
<dbReference type="Proteomes" id="UP000490939">
    <property type="component" value="Unassembled WGS sequence"/>
</dbReference>
<feature type="transmembrane region" description="Helical" evidence="28">
    <location>
        <begin position="873"/>
        <end position="905"/>
    </location>
</feature>
<evidence type="ECO:0000256" key="2">
    <source>
        <dbReference type="ARBA" id="ARBA00004125"/>
    </source>
</evidence>
<dbReference type="FunFam" id="3.40.50.1820:FF:000056">
    <property type="entry name" value="GPI inositol-deacylase"/>
    <property type="match status" value="1"/>
</dbReference>
<evidence type="ECO:0000256" key="10">
    <source>
        <dbReference type="ARBA" id="ARBA00022448"/>
    </source>
</evidence>
<dbReference type="FunFam" id="1.10.238.10:FF:000339">
    <property type="entry name" value="Actin cytoskeleton-regulatory complex protein END3"/>
    <property type="match status" value="1"/>
</dbReference>
<evidence type="ECO:0000256" key="18">
    <source>
        <dbReference type="ARBA" id="ARBA00022801"/>
    </source>
</evidence>
<evidence type="ECO:0000256" key="26">
    <source>
        <dbReference type="ARBA" id="ARBA00023212"/>
    </source>
</evidence>
<feature type="transmembrane region" description="Helical" evidence="28">
    <location>
        <begin position="992"/>
        <end position="1011"/>
    </location>
</feature>
<dbReference type="GO" id="GO:0005789">
    <property type="term" value="C:endoplasmic reticulum membrane"/>
    <property type="evidence" value="ECO:0007669"/>
    <property type="project" value="UniProtKB-SubCell"/>
</dbReference>
<evidence type="ECO:0000256" key="27">
    <source>
        <dbReference type="ARBA" id="ARBA00025194"/>
    </source>
</evidence>
<evidence type="ECO:0000256" key="6">
    <source>
        <dbReference type="ARBA" id="ARBA00006931"/>
    </source>
</evidence>
<feature type="coiled-coil region" evidence="29">
    <location>
        <begin position="1466"/>
        <end position="1493"/>
    </location>
</feature>
<evidence type="ECO:0000256" key="25">
    <source>
        <dbReference type="ARBA" id="ARBA00023203"/>
    </source>
</evidence>
<sequence length="1493" mass="167269">MRRRPSGSTTEEEDETLNSDVVPIKETEDKEERLRKQPANLDPKDKRKAGRAATGQNPAWKQTSSKKDMPSEQEMEELRLSKDITRDATRDTHTPRRRCQMRNPWSCSWLTAGTLLTALALVLCMFHSFTTRQLDPKGADMSWMASAFVRFPDFDTEHTRFASKYSLHLYREMGIDDEDPKVKGVPVLFIPGNAGSYKQVRSLASEAANYWNNNIRQNSQAVQDGKMALDFFTVDFNEDLTAFHGQTLLDQAEYLNDAVAYILSLYHNPQKSIRDSSLPDPSSVMLIGHSMGGVAARTMLTMPNYQANSVNTIITLSAPHARPPVSFDAQIVKTYQTINDYWRKAHSTQWGSDNPLWHVTLISIAGGGLDTIVPSDYSSLASLVPETHGFTVYTSTIPDVWLGMDHLSITWCDQFRKAVIRSLFDVMDANRATQTKPRGQRMRSFKKWFLTGLEDVAEKSLPHKEPKTLLTLEDNSNAIISQGERLVLHDLGRSGKRKAHLLPIPPQGSPEGRKFTLLSNQHLDYPGENGNLEVLFCSVFPLQVGHSATLFSMNMDLSGDSTGSTRLACKNVASDTIRLPASTPHSKYPFDKATPFSYLQYDLEDLAEHQFVAIVDKASDHVSGWLIAEFNAGSESMVQSSVSIKGMLASGLKFKLPAKRPLLMDIKLPNLESGLFAYKLSLGKQACGEAEMFTPLVRQYISEVHESKFFVNVKDIDITLHGVAPYMPPPLKGQSHGNGLSLQLWTDPTCNSAVEITLSLDLLGSFGKLWMRYRTLFAALPLLVVALSLRKQFQIYDESGIFMSFSEGLNESLRRSIAVLILSLSFASVYLANVSQAGLSKKSSWPGHQHGNGTESVVDFTKNELLTGSPDPFFWFLLPIFGVISVGLCVAINYAALTITHLITWAYSRIRVAPPRNEDGRRTPSAFAVTSTRQRVVTTGVLLVLVSTVIPYQFAFLVLCIVQIATCVRALRVAKETNSEANYNFYNYAHSILVLMLWILPINLPVLVVWIRNIAVHWLTPFSSHHNILSIMPYILLVETLSTGRMIPRVQTRTRYMTHVVLFLLAIDAALYSVSYAYLLHQPLLSSITTMSTHEIKPEEIEKYWEIFASLTNGGTHLNGSQAAPVLKNSGLGDEKLERVWDLADVDGDGNLDFEEFCVAMRVIFDLVNGLSSDVPTTLPDWLVPESKAHLVQANRALSGRQPQFERVDDDDTDSSLKDGFDWYMSPTNKNKYDEIYTANRDTHGEISFAALEPLYSSLEVPDTDIRSAWNLINPSASQTIGKDATLAFLHILNNRHDGFRIPRSVPASLRSTFERGTIEYNLDRVQPTSKSRWAAKEEDGGSKKAKFGDAYLTRLGVGERAGFNKAKGTDFSATKGKDDEWEEVRLKRELKDIEEKIARAEKEAGKRKGGRDTRSKPALVKRELEMLLDYKRRELRDLEAGEGKYKEGGSLKGLSDDIAMVKEQVDGLQSHLTERERVLDDLKRQIEEEKSR</sequence>
<evidence type="ECO:0000256" key="17">
    <source>
        <dbReference type="ARBA" id="ARBA00022753"/>
    </source>
</evidence>
<dbReference type="SMART" id="SM00054">
    <property type="entry name" value="EFh"/>
    <property type="match status" value="1"/>
</dbReference>
<dbReference type="InterPro" id="IPR012908">
    <property type="entry name" value="PGAP1-ab_dom-like"/>
</dbReference>
<keyword evidence="23 29" id="KW-0175">Coiled coil</keyword>
<comment type="function">
    <text evidence="27">Component of the PAN1 actin cytoskeleton-regulatory complex required for the internalization of endosomes during actin-coupled endocytosis. The complex links the site of endocytosis to the cell membrane-associated actin cytoskeleton. Mediates uptake of external molecules and vacuolar degradation of plasma membrane proteins. Plays a role in the proper organization of the cell membrane-associated actin cytoskeleton and promotes its destabilization.</text>
</comment>
<feature type="transmembrane region" description="Helical" evidence="28">
    <location>
        <begin position="1060"/>
        <end position="1079"/>
    </location>
</feature>
<dbReference type="Pfam" id="PF12763">
    <property type="entry name" value="EH"/>
    <property type="match status" value="1"/>
</dbReference>
<feature type="transmembrane region" description="Helical" evidence="28">
    <location>
        <begin position="107"/>
        <end position="129"/>
    </location>
</feature>
<name>A0A8H3VEP1_VENIN</name>
<comment type="subcellular location">
    <subcellularLocation>
        <location evidence="4">Cell membrane</location>
        <topology evidence="4">Peripheral membrane protein</topology>
        <orientation evidence="4">Cytoplasmic side</orientation>
    </subcellularLocation>
    <subcellularLocation>
        <location evidence="3">Cytoplasm</location>
        <location evidence="3">Cytoskeleton</location>
        <location evidence="3">Actin patch</location>
    </subcellularLocation>
    <subcellularLocation>
        <location evidence="5">Endoplasmic reticulum membrane</location>
        <topology evidence="5">Multi-pass membrane protein</topology>
    </subcellularLocation>
    <subcellularLocation>
        <location evidence="2">Endosome membrane</location>
        <topology evidence="2">Peripheral membrane protein</topology>
        <orientation evidence="2">Cytoplasmic side</orientation>
    </subcellularLocation>
</comment>
<dbReference type="EMBL" id="WNWR01000243">
    <property type="protein sequence ID" value="KAE9987106.1"/>
    <property type="molecule type" value="Genomic_DNA"/>
</dbReference>
<evidence type="ECO:0000256" key="16">
    <source>
        <dbReference type="ARBA" id="ARBA00022737"/>
    </source>
</evidence>
<accession>A0A8H3VEP1</accession>
<evidence type="ECO:0000256" key="12">
    <source>
        <dbReference type="ARBA" id="ARBA00022490"/>
    </source>
</evidence>
<dbReference type="GO" id="GO:0006897">
    <property type="term" value="P:endocytosis"/>
    <property type="evidence" value="ECO:0007669"/>
    <property type="project" value="UniProtKB-KW"/>
</dbReference>
<dbReference type="GO" id="GO:0005509">
    <property type="term" value="F:calcium ion binding"/>
    <property type="evidence" value="ECO:0007669"/>
    <property type="project" value="InterPro"/>
</dbReference>
<evidence type="ECO:0000256" key="13">
    <source>
        <dbReference type="ARBA" id="ARBA00022583"/>
    </source>
</evidence>
<keyword evidence="20" id="KW-0106">Calcium</keyword>
<keyword evidence="19 28" id="KW-0256">Endoplasmic reticulum</keyword>
<keyword evidence="16" id="KW-0677">Repeat</keyword>
<comment type="caution">
    <text evidence="33">The sequence shown here is derived from an EMBL/GenBank/DDBJ whole genome shotgun (WGS) entry which is preliminary data.</text>
</comment>
<dbReference type="PROSITE" id="PS50222">
    <property type="entry name" value="EF_HAND_2"/>
    <property type="match status" value="1"/>
</dbReference>
<evidence type="ECO:0000256" key="3">
    <source>
        <dbReference type="ARBA" id="ARBA00004134"/>
    </source>
</evidence>
<dbReference type="GO" id="GO:0015031">
    <property type="term" value="P:protein transport"/>
    <property type="evidence" value="ECO:0007669"/>
    <property type="project" value="UniProtKB-KW"/>
</dbReference>
<keyword evidence="14 28" id="KW-0812">Transmembrane</keyword>
<dbReference type="PANTHER" id="PTHR15495:SF7">
    <property type="entry name" value="GPI INOSITOL-DEACYLASE"/>
    <property type="match status" value="1"/>
</dbReference>
<dbReference type="PROSITE" id="PS00018">
    <property type="entry name" value="EF_HAND_1"/>
    <property type="match status" value="1"/>
</dbReference>
<evidence type="ECO:0000313" key="34">
    <source>
        <dbReference type="Proteomes" id="UP000490939"/>
    </source>
</evidence>
<protein>
    <recommendedName>
        <fullName evidence="9 28">GPI inositol-deacylase</fullName>
        <ecNumber evidence="28">3.1.-.-</ecNumber>
    </recommendedName>
</protein>
<evidence type="ECO:0000256" key="21">
    <source>
        <dbReference type="ARBA" id="ARBA00022927"/>
    </source>
</evidence>
<keyword evidence="12" id="KW-0963">Cytoplasm</keyword>
<organism evidence="33 34">
    <name type="scientific">Venturia inaequalis</name>
    <name type="common">Apple scab fungus</name>
    <dbReference type="NCBI Taxonomy" id="5025"/>
    <lineage>
        <taxon>Eukaryota</taxon>
        <taxon>Fungi</taxon>
        <taxon>Dikarya</taxon>
        <taxon>Ascomycota</taxon>
        <taxon>Pezizomycotina</taxon>
        <taxon>Dothideomycetes</taxon>
        <taxon>Pleosporomycetidae</taxon>
        <taxon>Venturiales</taxon>
        <taxon>Venturiaceae</taxon>
        <taxon>Venturia</taxon>
    </lineage>
</organism>
<dbReference type="GO" id="GO:0007015">
    <property type="term" value="P:actin filament organization"/>
    <property type="evidence" value="ECO:0007669"/>
    <property type="project" value="InterPro"/>
</dbReference>
<evidence type="ECO:0000256" key="8">
    <source>
        <dbReference type="ARBA" id="ARBA00011159"/>
    </source>
</evidence>
<evidence type="ECO:0000259" key="32">
    <source>
        <dbReference type="PROSITE" id="PS50222"/>
    </source>
</evidence>
<comment type="function">
    <text evidence="1 28">Involved in inositol deacylation of GPI-anchored proteins which plays important roles in the quality control and ER-associated degradation of GPI-anchored proteins.</text>
</comment>
<dbReference type="PANTHER" id="PTHR15495">
    <property type="entry name" value="NEGATIVE REGULATOR OF VESICLE FORMATION-RELATED"/>
    <property type="match status" value="1"/>
</dbReference>
<evidence type="ECO:0000256" key="28">
    <source>
        <dbReference type="RuleBase" id="RU365011"/>
    </source>
</evidence>
<feature type="compositionally biased region" description="Basic and acidic residues" evidence="30">
    <location>
        <begin position="65"/>
        <end position="94"/>
    </location>
</feature>
<dbReference type="InterPro" id="IPR029058">
    <property type="entry name" value="AB_hydrolase_fold"/>
</dbReference>
<keyword evidence="34" id="KW-1185">Reference proteome</keyword>
<dbReference type="Gene3D" id="3.40.50.1820">
    <property type="entry name" value="alpha/beta hydrolase"/>
    <property type="match status" value="1"/>
</dbReference>
<feature type="transmembrane region" description="Helical" evidence="28">
    <location>
        <begin position="813"/>
        <end position="832"/>
    </location>
</feature>
<feature type="domain" description="EH" evidence="31">
    <location>
        <begin position="1100"/>
        <end position="1190"/>
    </location>
</feature>
<evidence type="ECO:0000256" key="22">
    <source>
        <dbReference type="ARBA" id="ARBA00022989"/>
    </source>
</evidence>
<dbReference type="SUPFAM" id="SSF47473">
    <property type="entry name" value="EF-hand"/>
    <property type="match status" value="2"/>
</dbReference>
<evidence type="ECO:0000313" key="33">
    <source>
        <dbReference type="EMBL" id="KAE9987106.1"/>
    </source>
</evidence>
<feature type="region of interest" description="Disordered" evidence="30">
    <location>
        <begin position="1"/>
        <end position="97"/>
    </location>
</feature>
<dbReference type="GO" id="GO:0005886">
    <property type="term" value="C:plasma membrane"/>
    <property type="evidence" value="ECO:0007669"/>
    <property type="project" value="UniProtKB-SubCell"/>
</dbReference>
<dbReference type="Pfam" id="PF07819">
    <property type="entry name" value="PGAP1"/>
    <property type="match status" value="1"/>
</dbReference>
<feature type="compositionally biased region" description="Polar residues" evidence="30">
    <location>
        <begin position="54"/>
        <end position="63"/>
    </location>
</feature>
<keyword evidence="11" id="KW-1003">Cell membrane</keyword>
<evidence type="ECO:0000256" key="11">
    <source>
        <dbReference type="ARBA" id="ARBA00022475"/>
    </source>
</evidence>
<keyword evidence="17" id="KW-0967">Endosome</keyword>
<keyword evidence="13" id="KW-0254">Endocytosis</keyword>